<dbReference type="eggNOG" id="ENOG502RM4B">
    <property type="taxonomic scope" value="Eukaryota"/>
</dbReference>
<dbReference type="Pfam" id="PF00264">
    <property type="entry name" value="Tyrosinase"/>
    <property type="match status" value="1"/>
</dbReference>
<keyword evidence="1" id="KW-0479">Metal-binding</keyword>
<dbReference type="KEGG" id="pfy:PFICI_05651"/>
<dbReference type="AlphaFoldDB" id="W3XCJ7"/>
<dbReference type="PRINTS" id="PR00092">
    <property type="entry name" value="TYROSINASE"/>
</dbReference>
<sequence>MKLSLWALFALTSAASSYTPESTLSTDILAIASLAKLAASVAEGSLADLLAANGVSQECNILEVGVRREYSTLTNKEKLAYTNAVKCLMSKPAQTPADQVPGAKSRYDDFVATHVNQTISIHATGNFLSWHRYFSWAFEQALRDECGYEGYLPYWNWGKSALDPIHSPYFDGSEYSQGGNGIYAEHNCTDALGTGLNCIPPGEGGGCVETGPYVGIMANISATAPTLTAANVTAGSFLGYQPRCIRRDVSPWVSSQWSTDQQSFDLLTNPLYQTGIGAFQDRLQGDFDAGFFGLHSGGHYTIGGDPGGDFFNSPNDPMFWLHHSQIDRTWWIWQNQLPLNRTLQISGTNTVFNTPPSANTTLEDTINLGIIRDPLAIKHHLSTVAGPYCYIYV</sequence>
<dbReference type="PANTHER" id="PTHR11474">
    <property type="entry name" value="TYROSINASE FAMILY MEMBER"/>
    <property type="match status" value="1"/>
</dbReference>
<dbReference type="InterPro" id="IPR002227">
    <property type="entry name" value="Tyrosinase_Cu-bd"/>
</dbReference>
<evidence type="ECO:0000256" key="2">
    <source>
        <dbReference type="SAM" id="SignalP"/>
    </source>
</evidence>
<dbReference type="InterPro" id="IPR008922">
    <property type="entry name" value="Di-copper_centre_dom_sf"/>
</dbReference>
<dbReference type="InterPro" id="IPR050316">
    <property type="entry name" value="Tyrosinase/Hemocyanin"/>
</dbReference>
<evidence type="ECO:0000313" key="4">
    <source>
        <dbReference type="EMBL" id="ETS83775.1"/>
    </source>
</evidence>
<dbReference type="STRING" id="1229662.W3XCJ7"/>
<dbReference type="PROSITE" id="PS00498">
    <property type="entry name" value="TYROSINASE_2"/>
    <property type="match status" value="1"/>
</dbReference>
<name>W3XCJ7_PESFW</name>
<feature type="signal peptide" evidence="2">
    <location>
        <begin position="1"/>
        <end position="17"/>
    </location>
</feature>
<feature type="domain" description="Tyrosinase copper-binding" evidence="3">
    <location>
        <begin position="316"/>
        <end position="327"/>
    </location>
</feature>
<protein>
    <recommendedName>
        <fullName evidence="3">Tyrosinase copper-binding domain-containing protein</fullName>
    </recommendedName>
</protein>
<dbReference type="PANTHER" id="PTHR11474:SF116">
    <property type="entry name" value="TYROSINASE"/>
    <property type="match status" value="1"/>
</dbReference>
<dbReference type="GO" id="GO:0016491">
    <property type="term" value="F:oxidoreductase activity"/>
    <property type="evidence" value="ECO:0007669"/>
    <property type="project" value="InterPro"/>
</dbReference>
<evidence type="ECO:0000313" key="5">
    <source>
        <dbReference type="Proteomes" id="UP000030651"/>
    </source>
</evidence>
<keyword evidence="5" id="KW-1185">Reference proteome</keyword>
<dbReference type="GO" id="GO:0046872">
    <property type="term" value="F:metal ion binding"/>
    <property type="evidence" value="ECO:0007669"/>
    <property type="project" value="UniProtKB-KW"/>
</dbReference>
<dbReference type="GeneID" id="19270664"/>
<evidence type="ECO:0000256" key="1">
    <source>
        <dbReference type="ARBA" id="ARBA00022723"/>
    </source>
</evidence>
<accession>W3XCJ7</accession>
<dbReference type="SUPFAM" id="SSF48056">
    <property type="entry name" value="Di-copper centre-containing domain"/>
    <property type="match status" value="1"/>
</dbReference>
<dbReference type="InParanoid" id="W3XCJ7"/>
<dbReference type="Gene3D" id="1.10.1280.10">
    <property type="entry name" value="Di-copper center containing domain from catechol oxidase"/>
    <property type="match status" value="1"/>
</dbReference>
<dbReference type="HOGENOM" id="CLU_035914_0_1_1"/>
<dbReference type="Proteomes" id="UP000030651">
    <property type="component" value="Unassembled WGS sequence"/>
</dbReference>
<proteinExistence type="predicted"/>
<evidence type="ECO:0000259" key="3">
    <source>
        <dbReference type="PROSITE" id="PS00498"/>
    </source>
</evidence>
<dbReference type="OrthoDB" id="6132182at2759"/>
<dbReference type="RefSeq" id="XP_007832423.1">
    <property type="nucleotide sequence ID" value="XM_007834232.1"/>
</dbReference>
<feature type="chain" id="PRO_5004834933" description="Tyrosinase copper-binding domain-containing protein" evidence="2">
    <location>
        <begin position="18"/>
        <end position="393"/>
    </location>
</feature>
<dbReference type="EMBL" id="KI912111">
    <property type="protein sequence ID" value="ETS83775.1"/>
    <property type="molecule type" value="Genomic_DNA"/>
</dbReference>
<organism evidence="4 5">
    <name type="scientific">Pestalotiopsis fici (strain W106-1 / CGMCC3.15140)</name>
    <dbReference type="NCBI Taxonomy" id="1229662"/>
    <lineage>
        <taxon>Eukaryota</taxon>
        <taxon>Fungi</taxon>
        <taxon>Dikarya</taxon>
        <taxon>Ascomycota</taxon>
        <taxon>Pezizomycotina</taxon>
        <taxon>Sordariomycetes</taxon>
        <taxon>Xylariomycetidae</taxon>
        <taxon>Amphisphaeriales</taxon>
        <taxon>Sporocadaceae</taxon>
        <taxon>Pestalotiopsis</taxon>
    </lineage>
</organism>
<keyword evidence="2" id="KW-0732">Signal</keyword>
<dbReference type="OMA" id="FTWTYEQ"/>
<gene>
    <name evidence="4" type="ORF">PFICI_05651</name>
</gene>
<reference evidence="5" key="1">
    <citation type="journal article" date="2015" name="BMC Genomics">
        <title>Genomic and transcriptomic analysis of the endophytic fungus Pestalotiopsis fici reveals its lifestyle and high potential for synthesis of natural products.</title>
        <authorList>
            <person name="Wang X."/>
            <person name="Zhang X."/>
            <person name="Liu L."/>
            <person name="Xiang M."/>
            <person name="Wang W."/>
            <person name="Sun X."/>
            <person name="Che Y."/>
            <person name="Guo L."/>
            <person name="Liu G."/>
            <person name="Guo L."/>
            <person name="Wang C."/>
            <person name="Yin W.B."/>
            <person name="Stadler M."/>
            <person name="Zhang X."/>
            <person name="Liu X."/>
        </authorList>
    </citation>
    <scope>NUCLEOTIDE SEQUENCE [LARGE SCALE GENOMIC DNA]</scope>
    <source>
        <strain evidence="5">W106-1 / CGMCC3.15140</strain>
    </source>
</reference>